<keyword evidence="2" id="KW-1185">Reference proteome</keyword>
<sequence length="175" mass="19712">MVVSSDLQHFPSFADVRSGLTHKTHQCIWYLPGKRRYCGVRTEASNIGFLLELTSQVDDRKSCTLRILSEIAELSCCARFHRNRIWGSGLAKSLAHQWQQELQSDLSETVFESAGAVKVECEHSPRCGTTEGNEETENKLERVAFSPHIPFKGDTLRLPSGLVDMFVLTCVARDR</sequence>
<evidence type="ECO:0000313" key="1">
    <source>
        <dbReference type="EMBL" id="KAF2442224.1"/>
    </source>
</evidence>
<gene>
    <name evidence="1" type="ORF">P171DRAFT_433769</name>
</gene>
<comment type="caution">
    <text evidence="1">The sequence shown here is derived from an EMBL/GenBank/DDBJ whole genome shotgun (WGS) entry which is preliminary data.</text>
</comment>
<name>A0A9P4PC06_9PLEO</name>
<dbReference type="AlphaFoldDB" id="A0A9P4PC06"/>
<dbReference type="Proteomes" id="UP000799764">
    <property type="component" value="Unassembled WGS sequence"/>
</dbReference>
<reference evidence="1" key="1">
    <citation type="journal article" date="2020" name="Stud. Mycol.">
        <title>101 Dothideomycetes genomes: a test case for predicting lifestyles and emergence of pathogens.</title>
        <authorList>
            <person name="Haridas S."/>
            <person name="Albert R."/>
            <person name="Binder M."/>
            <person name="Bloem J."/>
            <person name="Labutti K."/>
            <person name="Salamov A."/>
            <person name="Andreopoulos B."/>
            <person name="Baker S."/>
            <person name="Barry K."/>
            <person name="Bills G."/>
            <person name="Bluhm B."/>
            <person name="Cannon C."/>
            <person name="Castanera R."/>
            <person name="Culley D."/>
            <person name="Daum C."/>
            <person name="Ezra D."/>
            <person name="Gonzalez J."/>
            <person name="Henrissat B."/>
            <person name="Kuo A."/>
            <person name="Liang C."/>
            <person name="Lipzen A."/>
            <person name="Lutzoni F."/>
            <person name="Magnuson J."/>
            <person name="Mondo S."/>
            <person name="Nolan M."/>
            <person name="Ohm R."/>
            <person name="Pangilinan J."/>
            <person name="Park H.-J."/>
            <person name="Ramirez L."/>
            <person name="Alfaro M."/>
            <person name="Sun H."/>
            <person name="Tritt A."/>
            <person name="Yoshinaga Y."/>
            <person name="Zwiers L.-H."/>
            <person name="Turgeon B."/>
            <person name="Goodwin S."/>
            <person name="Spatafora J."/>
            <person name="Crous P."/>
            <person name="Grigoriev I."/>
        </authorList>
    </citation>
    <scope>NUCLEOTIDE SEQUENCE</scope>
    <source>
        <strain evidence="1">CBS 690.94</strain>
    </source>
</reference>
<evidence type="ECO:0000313" key="2">
    <source>
        <dbReference type="Proteomes" id="UP000799764"/>
    </source>
</evidence>
<proteinExistence type="predicted"/>
<dbReference type="OrthoDB" id="3511049at2759"/>
<accession>A0A9P4PC06</accession>
<organism evidence="1 2">
    <name type="scientific">Karstenula rhodostoma CBS 690.94</name>
    <dbReference type="NCBI Taxonomy" id="1392251"/>
    <lineage>
        <taxon>Eukaryota</taxon>
        <taxon>Fungi</taxon>
        <taxon>Dikarya</taxon>
        <taxon>Ascomycota</taxon>
        <taxon>Pezizomycotina</taxon>
        <taxon>Dothideomycetes</taxon>
        <taxon>Pleosporomycetidae</taxon>
        <taxon>Pleosporales</taxon>
        <taxon>Massarineae</taxon>
        <taxon>Didymosphaeriaceae</taxon>
        <taxon>Karstenula</taxon>
    </lineage>
</organism>
<protein>
    <submittedName>
        <fullName evidence="1">Uncharacterized protein</fullName>
    </submittedName>
</protein>
<dbReference type="EMBL" id="MU001504">
    <property type="protein sequence ID" value="KAF2442224.1"/>
    <property type="molecule type" value="Genomic_DNA"/>
</dbReference>